<proteinExistence type="predicted"/>
<feature type="transmembrane region" description="Helical" evidence="1">
    <location>
        <begin position="161"/>
        <end position="181"/>
    </location>
</feature>
<evidence type="ECO:0000313" key="2">
    <source>
        <dbReference type="EMBL" id="GAI63078.1"/>
    </source>
</evidence>
<keyword evidence="1" id="KW-0812">Transmembrane</keyword>
<protein>
    <submittedName>
        <fullName evidence="2">Uncharacterized protein</fullName>
    </submittedName>
</protein>
<sequence length="189" mass="21562">MLYGVILILIGTLIMSVNIKVKIKKSIALIIFLIGILIVILPITAIIVDSFITEILIDSFITGLIIEIFSGIGVIYLGIRLFFPNEEKKKKEKKILEIVLFIIGLIISLSFGFILVFKVSYKPESVLYVFPFLLLPFLIGIILLIYSIYSIKERKNEAILLILRGIFILLIFLYILVIIFLTRFSLCNF</sequence>
<keyword evidence="1" id="KW-1133">Transmembrane helix</keyword>
<feature type="transmembrane region" description="Helical" evidence="1">
    <location>
        <begin position="6"/>
        <end position="21"/>
    </location>
</feature>
<reference evidence="2" key="1">
    <citation type="journal article" date="2014" name="Front. Microbiol.">
        <title>High frequency of phylogenetically diverse reductive dehalogenase-homologous genes in deep subseafloor sedimentary metagenomes.</title>
        <authorList>
            <person name="Kawai M."/>
            <person name="Futagami T."/>
            <person name="Toyoda A."/>
            <person name="Takaki Y."/>
            <person name="Nishi S."/>
            <person name="Hori S."/>
            <person name="Arai W."/>
            <person name="Tsubouchi T."/>
            <person name="Morono Y."/>
            <person name="Uchiyama I."/>
            <person name="Ito T."/>
            <person name="Fujiyama A."/>
            <person name="Inagaki F."/>
            <person name="Takami H."/>
        </authorList>
    </citation>
    <scope>NUCLEOTIDE SEQUENCE</scope>
    <source>
        <strain evidence="2">Expedition CK06-06</strain>
    </source>
</reference>
<comment type="caution">
    <text evidence="2">The sequence shown here is derived from an EMBL/GenBank/DDBJ whole genome shotgun (WGS) entry which is preliminary data.</text>
</comment>
<accession>X1Q4D5</accession>
<dbReference type="AlphaFoldDB" id="X1Q4D5"/>
<feature type="transmembrane region" description="Helical" evidence="1">
    <location>
        <begin position="28"/>
        <end position="48"/>
    </location>
</feature>
<feature type="transmembrane region" description="Helical" evidence="1">
    <location>
        <begin position="128"/>
        <end position="149"/>
    </location>
</feature>
<feature type="transmembrane region" description="Helical" evidence="1">
    <location>
        <begin position="95"/>
        <end position="116"/>
    </location>
</feature>
<organism evidence="2">
    <name type="scientific">marine sediment metagenome</name>
    <dbReference type="NCBI Taxonomy" id="412755"/>
    <lineage>
        <taxon>unclassified sequences</taxon>
        <taxon>metagenomes</taxon>
        <taxon>ecological metagenomes</taxon>
    </lineage>
</organism>
<gene>
    <name evidence="2" type="ORF">S12H4_05277</name>
</gene>
<feature type="transmembrane region" description="Helical" evidence="1">
    <location>
        <begin position="60"/>
        <end position="83"/>
    </location>
</feature>
<keyword evidence="1" id="KW-0472">Membrane</keyword>
<evidence type="ECO:0000256" key="1">
    <source>
        <dbReference type="SAM" id="Phobius"/>
    </source>
</evidence>
<name>X1Q4D5_9ZZZZ</name>
<dbReference type="EMBL" id="BARW01001724">
    <property type="protein sequence ID" value="GAI63078.1"/>
    <property type="molecule type" value="Genomic_DNA"/>
</dbReference>